<accession>A0ACC0IAS8</accession>
<reference evidence="1 2" key="1">
    <citation type="journal article" date="2022" name="Plant J.">
        <title>Chromosome-level genome of Camellia lanceoleosa provides a valuable resource for understanding genome evolution and self-incompatibility.</title>
        <authorList>
            <person name="Gong W."/>
            <person name="Xiao S."/>
            <person name="Wang L."/>
            <person name="Liao Z."/>
            <person name="Chang Y."/>
            <person name="Mo W."/>
            <person name="Hu G."/>
            <person name="Li W."/>
            <person name="Zhao G."/>
            <person name="Zhu H."/>
            <person name="Hu X."/>
            <person name="Ji K."/>
            <person name="Xiang X."/>
            <person name="Song Q."/>
            <person name="Yuan D."/>
            <person name="Jin S."/>
            <person name="Zhang L."/>
        </authorList>
    </citation>
    <scope>NUCLEOTIDE SEQUENCE [LARGE SCALE GENOMIC DNA]</scope>
    <source>
        <strain evidence="1">SQ_2022a</strain>
    </source>
</reference>
<gene>
    <name evidence="1" type="ORF">LOK49_LG03G03515</name>
</gene>
<dbReference type="EMBL" id="CM045763">
    <property type="protein sequence ID" value="KAI8021945.1"/>
    <property type="molecule type" value="Genomic_DNA"/>
</dbReference>
<comment type="caution">
    <text evidence="1">The sequence shown here is derived from an EMBL/GenBank/DDBJ whole genome shotgun (WGS) entry which is preliminary data.</text>
</comment>
<protein>
    <submittedName>
        <fullName evidence="1">Universal stress protein A-like protein</fullName>
    </submittedName>
</protein>
<proteinExistence type="predicted"/>
<sequence length="213" mass="23409">MCPTIVVHKPNLLQSHQTQCSQKAIAVDKYSSTSISNRPINLKKMAECEAKERKILVAVDEGEESMYALSWCLNNIVVSQNSKDTLILIYAKPTPSIYTAVDGTGYLFSPDTMSSMESYSNEVAESVMEKAKRLCKEDHNLDVKVETRVESGDPRDVICQAVDKLGIDLVVLGSHGYGLIKRTFIGSVSNHCAQTAKCPVLIVKRPKSDGPSK</sequence>
<evidence type="ECO:0000313" key="2">
    <source>
        <dbReference type="Proteomes" id="UP001060215"/>
    </source>
</evidence>
<dbReference type="Proteomes" id="UP001060215">
    <property type="component" value="Chromosome 6"/>
</dbReference>
<keyword evidence="2" id="KW-1185">Reference proteome</keyword>
<organism evidence="1 2">
    <name type="scientific">Camellia lanceoleosa</name>
    <dbReference type="NCBI Taxonomy" id="1840588"/>
    <lineage>
        <taxon>Eukaryota</taxon>
        <taxon>Viridiplantae</taxon>
        <taxon>Streptophyta</taxon>
        <taxon>Embryophyta</taxon>
        <taxon>Tracheophyta</taxon>
        <taxon>Spermatophyta</taxon>
        <taxon>Magnoliopsida</taxon>
        <taxon>eudicotyledons</taxon>
        <taxon>Gunneridae</taxon>
        <taxon>Pentapetalae</taxon>
        <taxon>asterids</taxon>
        <taxon>Ericales</taxon>
        <taxon>Theaceae</taxon>
        <taxon>Camellia</taxon>
    </lineage>
</organism>
<name>A0ACC0IAS8_9ERIC</name>
<evidence type="ECO:0000313" key="1">
    <source>
        <dbReference type="EMBL" id="KAI8021945.1"/>
    </source>
</evidence>